<feature type="domain" description="EF-hand" evidence="1">
    <location>
        <begin position="36"/>
        <end position="71"/>
    </location>
</feature>
<dbReference type="AlphaFoldDB" id="A0A0R3W3H3"/>
<evidence type="ECO:0000313" key="4">
    <source>
        <dbReference type="WBParaSite" id="TASK_0000446801-mRNA-1"/>
    </source>
</evidence>
<dbReference type="PROSITE" id="PS50222">
    <property type="entry name" value="EF_HAND_2"/>
    <property type="match status" value="1"/>
</dbReference>
<dbReference type="CDD" id="cd00051">
    <property type="entry name" value="EFh"/>
    <property type="match status" value="1"/>
</dbReference>
<keyword evidence="3" id="KW-1185">Reference proteome</keyword>
<dbReference type="Pfam" id="PF13499">
    <property type="entry name" value="EF-hand_7"/>
    <property type="match status" value="1"/>
</dbReference>
<gene>
    <name evidence="2" type="ORF">TASK_LOCUS4469</name>
</gene>
<organism evidence="4">
    <name type="scientific">Taenia asiatica</name>
    <name type="common">Asian tapeworm</name>
    <dbReference type="NCBI Taxonomy" id="60517"/>
    <lineage>
        <taxon>Eukaryota</taxon>
        <taxon>Metazoa</taxon>
        <taxon>Spiralia</taxon>
        <taxon>Lophotrochozoa</taxon>
        <taxon>Platyhelminthes</taxon>
        <taxon>Cestoda</taxon>
        <taxon>Eucestoda</taxon>
        <taxon>Cyclophyllidea</taxon>
        <taxon>Taeniidae</taxon>
        <taxon>Taenia</taxon>
    </lineage>
</organism>
<dbReference type="GO" id="GO:0005509">
    <property type="term" value="F:calcium ion binding"/>
    <property type="evidence" value="ECO:0007669"/>
    <property type="project" value="InterPro"/>
</dbReference>
<dbReference type="Proteomes" id="UP000282613">
    <property type="component" value="Unassembled WGS sequence"/>
</dbReference>
<dbReference type="SMART" id="SM00054">
    <property type="entry name" value="EFh"/>
    <property type="match status" value="2"/>
</dbReference>
<sequence>MLDPNIAREILKLLDFDGSGTVKTSDLHKAFMGTGLSEADVNNFIRKHDKGNKGEVNLEELTAMLNNVHRKTSSVSMGKRSI</sequence>
<reference evidence="2 3" key="2">
    <citation type="submission" date="2018-11" db="EMBL/GenBank/DDBJ databases">
        <authorList>
            <consortium name="Pathogen Informatics"/>
        </authorList>
    </citation>
    <scope>NUCLEOTIDE SEQUENCE [LARGE SCALE GENOMIC DNA]</scope>
</reference>
<accession>A0A0R3W3H3</accession>
<evidence type="ECO:0000259" key="1">
    <source>
        <dbReference type="PROSITE" id="PS50222"/>
    </source>
</evidence>
<evidence type="ECO:0000313" key="2">
    <source>
        <dbReference type="EMBL" id="VDK33475.1"/>
    </source>
</evidence>
<proteinExistence type="predicted"/>
<dbReference type="OrthoDB" id="5973539at2759"/>
<dbReference type="SUPFAM" id="SSF47473">
    <property type="entry name" value="EF-hand"/>
    <property type="match status" value="1"/>
</dbReference>
<dbReference type="InterPro" id="IPR011992">
    <property type="entry name" value="EF-hand-dom_pair"/>
</dbReference>
<evidence type="ECO:0000313" key="3">
    <source>
        <dbReference type="Proteomes" id="UP000282613"/>
    </source>
</evidence>
<name>A0A0R3W3H3_TAEAS</name>
<dbReference type="Gene3D" id="1.10.238.10">
    <property type="entry name" value="EF-hand"/>
    <property type="match status" value="1"/>
</dbReference>
<dbReference type="WBParaSite" id="TASK_0000446801-mRNA-1">
    <property type="protein sequence ID" value="TASK_0000446801-mRNA-1"/>
    <property type="gene ID" value="TASK_0000446801"/>
</dbReference>
<reference evidence="4" key="1">
    <citation type="submission" date="2017-02" db="UniProtKB">
        <authorList>
            <consortium name="WormBaseParasite"/>
        </authorList>
    </citation>
    <scope>IDENTIFICATION</scope>
</reference>
<protein>
    <submittedName>
        <fullName evidence="4">EF-hand domain-containing protein</fullName>
    </submittedName>
</protein>
<dbReference type="EMBL" id="UYRS01018350">
    <property type="protein sequence ID" value="VDK33475.1"/>
    <property type="molecule type" value="Genomic_DNA"/>
</dbReference>
<dbReference type="InterPro" id="IPR002048">
    <property type="entry name" value="EF_hand_dom"/>
</dbReference>